<dbReference type="Pfam" id="PF04245">
    <property type="entry name" value="NA37"/>
    <property type="match status" value="1"/>
</dbReference>
<keyword evidence="5" id="KW-1185">Reference proteome</keyword>
<dbReference type="GO" id="GO:0043590">
    <property type="term" value="C:bacterial nucleoid"/>
    <property type="evidence" value="ECO:0007669"/>
    <property type="project" value="TreeGrafter"/>
</dbReference>
<reference evidence="4 5" key="1">
    <citation type="submission" date="2023-09" db="EMBL/GenBank/DDBJ databases">
        <authorList>
            <person name="Rey-Velasco X."/>
        </authorList>
    </citation>
    <scope>NUCLEOTIDE SEQUENCE [LARGE SCALE GENOMIC DNA]</scope>
    <source>
        <strain evidence="4 5">W409</strain>
    </source>
</reference>
<gene>
    <name evidence="4" type="primary">yejK</name>
    <name evidence="4" type="ORF">RM544_03870</name>
</gene>
<dbReference type="Proteomes" id="UP001249020">
    <property type="component" value="Unassembled WGS sequence"/>
</dbReference>
<keyword evidence="3" id="KW-0963">Cytoplasm</keyword>
<dbReference type="EMBL" id="JAVRIE010000001">
    <property type="protein sequence ID" value="MDT0581665.1"/>
    <property type="molecule type" value="Genomic_DNA"/>
</dbReference>
<comment type="similarity">
    <text evidence="2">Belongs to the YejK family.</text>
</comment>
<dbReference type="PANTHER" id="PTHR38772">
    <property type="match status" value="1"/>
</dbReference>
<dbReference type="AlphaFoldDB" id="A0AAW8R0P9"/>
<dbReference type="PANTHER" id="PTHR38772:SF1">
    <property type="entry name" value="NUCLEOID-ASSOCIATED PROTEIN YEJK"/>
    <property type="match status" value="1"/>
</dbReference>
<dbReference type="RefSeq" id="WP_311360444.1">
    <property type="nucleotide sequence ID" value="NZ_JAVRIE010000001.1"/>
</dbReference>
<evidence type="ECO:0000256" key="3">
    <source>
        <dbReference type="ARBA" id="ARBA00022490"/>
    </source>
</evidence>
<proteinExistence type="inferred from homology"/>
<dbReference type="NCBIfam" id="NF001557">
    <property type="entry name" value="PRK00378.1"/>
    <property type="match status" value="1"/>
</dbReference>
<name>A0AAW8R0P9_9ALTE</name>
<protein>
    <submittedName>
        <fullName evidence="4">Nucleoid-associated protein YejK</fullName>
    </submittedName>
</protein>
<organism evidence="4 5">
    <name type="scientific">Brumicola blandensis</name>
    <dbReference type="NCBI Taxonomy" id="3075611"/>
    <lineage>
        <taxon>Bacteria</taxon>
        <taxon>Pseudomonadati</taxon>
        <taxon>Pseudomonadota</taxon>
        <taxon>Gammaproteobacteria</taxon>
        <taxon>Alteromonadales</taxon>
        <taxon>Alteromonadaceae</taxon>
        <taxon>Brumicola</taxon>
    </lineage>
</organism>
<dbReference type="InterPro" id="IPR007358">
    <property type="entry name" value="Nucleoid_associated_NdpA"/>
</dbReference>
<evidence type="ECO:0000313" key="4">
    <source>
        <dbReference type="EMBL" id="MDT0581665.1"/>
    </source>
</evidence>
<dbReference type="GO" id="GO:0003727">
    <property type="term" value="F:single-stranded RNA binding"/>
    <property type="evidence" value="ECO:0007669"/>
    <property type="project" value="TreeGrafter"/>
</dbReference>
<accession>A0AAW8R0P9</accession>
<comment type="caution">
    <text evidence="4">The sequence shown here is derived from an EMBL/GenBank/DDBJ whole genome shotgun (WGS) entry which is preliminary data.</text>
</comment>
<evidence type="ECO:0000313" key="5">
    <source>
        <dbReference type="Proteomes" id="UP001249020"/>
    </source>
</evidence>
<comment type="subcellular location">
    <subcellularLocation>
        <location evidence="1">Cytoplasm</location>
        <location evidence="1">Nucleoid</location>
    </subcellularLocation>
</comment>
<dbReference type="GO" id="GO:0003690">
    <property type="term" value="F:double-stranded DNA binding"/>
    <property type="evidence" value="ECO:0007669"/>
    <property type="project" value="TreeGrafter"/>
</dbReference>
<sequence length="339" mass="38475">MSALIHQFVVHRLNLSDDGKLHFIPRSTCFDVSKEIEALAQQLHNTFNSKPGKGVGGFAEESESTFSADLGQTLSSDLDFHEFSVKSGEFLLQTLAKEELVETGFLIFSQYEYLATNYLMIALIDTKQHVAVNQNMDLDYSDHLDFSKMQLAVRIDITQWQVTPEQFRYVSFIKGRMGRKVSDFFMNFMGCEEQVDVKQQNKQLMQNVDEYLSQEQCDAYEKNQHRGSVAAYFKEQIDSGEDVSVEDIAKYLPQNEDEGQSFTDFNAQQEVPLEPTFQPDRAVIKTLAKFSGAGGGVTLNFDRQLLGERVLYDPNTDTLTIRGIPPNLKDQLLRANKGN</sequence>
<evidence type="ECO:0000256" key="1">
    <source>
        <dbReference type="ARBA" id="ARBA00004453"/>
    </source>
</evidence>
<evidence type="ECO:0000256" key="2">
    <source>
        <dbReference type="ARBA" id="ARBA00009035"/>
    </source>
</evidence>